<evidence type="ECO:0000256" key="6">
    <source>
        <dbReference type="HAMAP-Rule" id="MF_00224"/>
    </source>
</evidence>
<evidence type="ECO:0000256" key="3">
    <source>
        <dbReference type="ARBA" id="ARBA00022643"/>
    </source>
</evidence>
<dbReference type="InterPro" id="IPR001295">
    <property type="entry name" value="Dihydroorotate_DH_CS"/>
</dbReference>
<feature type="region of interest" description="Disordered" evidence="7">
    <location>
        <begin position="350"/>
        <end position="384"/>
    </location>
</feature>
<protein>
    <recommendedName>
        <fullName evidence="6">Dihydroorotate dehydrogenase</fullName>
        <shortName evidence="6">DHOD</shortName>
        <shortName evidence="6">DHODase</shortName>
        <shortName evidence="6">DHOdehase</shortName>
        <ecNumber evidence="6">1.3.-.-</ecNumber>
    </recommendedName>
</protein>
<keyword evidence="3 6" id="KW-0288">FMN</keyword>
<feature type="binding site" evidence="6">
    <location>
        <position position="274"/>
    </location>
    <ligand>
        <name>FMN</name>
        <dbReference type="ChEBI" id="CHEBI:58210"/>
    </ligand>
</feature>
<evidence type="ECO:0000256" key="7">
    <source>
        <dbReference type="SAM" id="MobiDB-lite"/>
    </source>
</evidence>
<feature type="binding site" evidence="6">
    <location>
        <begin position="102"/>
        <end position="103"/>
    </location>
    <ligand>
        <name>FMN</name>
        <dbReference type="ChEBI" id="CHEBI:58210"/>
    </ligand>
</feature>
<feature type="region of interest" description="Disordered" evidence="7">
    <location>
        <begin position="1"/>
        <end position="47"/>
    </location>
</feature>
<dbReference type="Proteomes" id="UP000050867">
    <property type="component" value="Unassembled WGS sequence"/>
</dbReference>
<evidence type="ECO:0000256" key="2">
    <source>
        <dbReference type="ARBA" id="ARBA00022630"/>
    </source>
</evidence>
<dbReference type="PROSITE" id="PS00912">
    <property type="entry name" value="DHODEHASE_2"/>
    <property type="match status" value="1"/>
</dbReference>
<feature type="compositionally biased region" description="Basic and acidic residues" evidence="7">
    <location>
        <begin position="373"/>
        <end position="384"/>
    </location>
</feature>
<dbReference type="CDD" id="cd04740">
    <property type="entry name" value="DHOD_1B_like"/>
    <property type="match status" value="1"/>
</dbReference>
<keyword evidence="10" id="KW-1185">Reference proteome</keyword>
<evidence type="ECO:0000256" key="5">
    <source>
        <dbReference type="ARBA" id="ARBA00023002"/>
    </source>
</evidence>
<dbReference type="RefSeq" id="WP_018384716.1">
    <property type="nucleotide sequence ID" value="NZ_LLZU01000013.1"/>
</dbReference>
<dbReference type="PANTHER" id="PTHR48109:SF1">
    <property type="entry name" value="DIHYDROOROTATE DEHYDROGENASE (FUMARATE)"/>
    <property type="match status" value="1"/>
</dbReference>
<comment type="similarity">
    <text evidence="6">Belongs to the dihydroorotate dehydrogenase family. Type 1 subfamily.</text>
</comment>
<dbReference type="Gene3D" id="3.20.20.70">
    <property type="entry name" value="Aldolase class I"/>
    <property type="match status" value="1"/>
</dbReference>
<evidence type="ECO:0000313" key="9">
    <source>
        <dbReference type="EMBL" id="KRV49265.1"/>
    </source>
</evidence>
<dbReference type="EMBL" id="LLZU01000013">
    <property type="protein sequence ID" value="KRV49265.1"/>
    <property type="molecule type" value="Genomic_DNA"/>
</dbReference>
<feature type="binding site" evidence="6">
    <location>
        <position position="80"/>
    </location>
    <ligand>
        <name>FMN</name>
        <dbReference type="ChEBI" id="CHEBI:58210"/>
    </ligand>
</feature>
<feature type="binding site" evidence="6">
    <location>
        <position position="102"/>
    </location>
    <ligand>
        <name>substrate</name>
    </ligand>
</feature>
<dbReference type="HAMAP" id="MF_00224">
    <property type="entry name" value="DHO_dh_type1"/>
    <property type="match status" value="1"/>
</dbReference>
<dbReference type="InterPro" id="IPR033888">
    <property type="entry name" value="DHOD_1B"/>
</dbReference>
<dbReference type="PANTHER" id="PTHR48109">
    <property type="entry name" value="DIHYDROOROTATE DEHYDROGENASE (QUINONE), MITOCHONDRIAL-RELATED"/>
    <property type="match status" value="1"/>
</dbReference>
<dbReference type="eggNOG" id="COG0167">
    <property type="taxonomic scope" value="Bacteria"/>
</dbReference>
<organism evidence="9 10">
    <name type="scientific">Wenjunlia vitaminophila</name>
    <name type="common">Streptomyces vitaminophilus</name>
    <dbReference type="NCBI Taxonomy" id="76728"/>
    <lineage>
        <taxon>Bacteria</taxon>
        <taxon>Bacillati</taxon>
        <taxon>Actinomycetota</taxon>
        <taxon>Actinomycetes</taxon>
        <taxon>Kitasatosporales</taxon>
        <taxon>Streptomycetaceae</taxon>
        <taxon>Wenjunlia</taxon>
    </lineage>
</organism>
<dbReference type="AlphaFoldDB" id="A0A0T6LTM3"/>
<sequence length="384" mass="39227">MSGRTGSTSPTLTAGPRHGAGHVGGHLTGPAPAAGVGPPARPTPEDARARFFAPDPARVTADLSVRLGSLLLDSPVMPASGCFGPELEGLLPMDRLGAVVTKTVFSAQRGGNAAHRLSETGMGMINSVGIPSPGVPGFLRDVLPRYHATGRPVVVSVGGLRPEEYAEVAEELGDAEYAALEINVSCPNLEHGGTEIGADPEAVARITREVRHRAGGRPVWVKLAPMVASVTEVARAAHRAGAEALVVANSYPGMVVDPGTGRPVLGNTVGGVSGPAVKPLSLRLAWLVAQAVPVPVIGCGGVSTAQDALDYLRVGAAAVQVGTATFARPQAMAEIVRELDDRCAGAGVAKLPELVRPGGDHEDATTPTRHPGRSADDRPSRGNG</sequence>
<comment type="caution">
    <text evidence="6">Lacks conserved residue(s) required for the propagation of feature annotation.</text>
</comment>
<keyword evidence="4 6" id="KW-0665">Pyrimidine biosynthesis</keyword>
<dbReference type="InterPro" id="IPR013785">
    <property type="entry name" value="Aldolase_TIM"/>
</dbReference>
<comment type="subcellular location">
    <subcellularLocation>
        <location evidence="6">Cytoplasm</location>
    </subcellularLocation>
</comment>
<evidence type="ECO:0000313" key="10">
    <source>
        <dbReference type="Proteomes" id="UP000050867"/>
    </source>
</evidence>
<keyword evidence="5 6" id="KW-0560">Oxidoreductase</keyword>
<feature type="domain" description="Dihydroorotate dehydrogenase catalytic" evidence="8">
    <location>
        <begin position="65"/>
        <end position="341"/>
    </location>
</feature>
<comment type="function">
    <text evidence="6">Catalyzes the conversion of dihydroorotate to orotate.</text>
</comment>
<keyword evidence="6" id="KW-0963">Cytoplasm</keyword>
<feature type="binding site" evidence="6">
    <location>
        <begin position="300"/>
        <end position="301"/>
    </location>
    <ligand>
        <name>FMN</name>
        <dbReference type="ChEBI" id="CHEBI:58210"/>
    </ligand>
</feature>
<feature type="binding site" evidence="6">
    <location>
        <begin position="126"/>
        <end position="130"/>
    </location>
    <ligand>
        <name>substrate</name>
    </ligand>
</feature>
<dbReference type="InterPro" id="IPR005720">
    <property type="entry name" value="Dihydroorotate_DH_cat"/>
</dbReference>
<evidence type="ECO:0000256" key="1">
    <source>
        <dbReference type="ARBA" id="ARBA00004725"/>
    </source>
</evidence>
<dbReference type="Pfam" id="PF01180">
    <property type="entry name" value="DHO_dh"/>
    <property type="match status" value="1"/>
</dbReference>
<reference evidence="9 10" key="1">
    <citation type="submission" date="2015-10" db="EMBL/GenBank/DDBJ databases">
        <title>Draft genome sequence of pyrrolomycin-producing Streptomyces vitaminophilus.</title>
        <authorList>
            <person name="Graham D.E."/>
            <person name="Mahan K.M."/>
            <person name="Klingeman D.M."/>
            <person name="Hettich R.L."/>
            <person name="Parry R.J."/>
        </authorList>
    </citation>
    <scope>NUCLEOTIDE SEQUENCE [LARGE SCALE GENOMIC DNA]</scope>
    <source>
        <strain evidence="9 10">ATCC 31673</strain>
    </source>
</reference>
<dbReference type="InterPro" id="IPR050074">
    <property type="entry name" value="DHO_dehydrogenase"/>
</dbReference>
<feature type="binding site" evidence="6">
    <location>
        <position position="183"/>
    </location>
    <ligand>
        <name>FMN</name>
        <dbReference type="ChEBI" id="CHEBI:58210"/>
    </ligand>
</feature>
<accession>A0A0T6LTM3</accession>
<gene>
    <name evidence="6" type="primary">pyrD</name>
    <name evidence="9" type="ORF">AQ490_03435</name>
</gene>
<dbReference type="EC" id="1.3.-.-" evidence="6"/>
<evidence type="ECO:0000256" key="4">
    <source>
        <dbReference type="ARBA" id="ARBA00022975"/>
    </source>
</evidence>
<feature type="binding site" evidence="6">
    <location>
        <begin position="249"/>
        <end position="250"/>
    </location>
    <ligand>
        <name>substrate</name>
    </ligand>
</feature>
<dbReference type="OrthoDB" id="9794954at2"/>
<proteinExistence type="inferred from homology"/>
<comment type="catalytic activity">
    <reaction evidence="6">
        <text>(S)-dihydroorotate + A = orotate + AH2</text>
        <dbReference type="Rhea" id="RHEA:18073"/>
        <dbReference type="ChEBI" id="CHEBI:13193"/>
        <dbReference type="ChEBI" id="CHEBI:17499"/>
        <dbReference type="ChEBI" id="CHEBI:30839"/>
        <dbReference type="ChEBI" id="CHEBI:30864"/>
    </reaction>
</comment>
<comment type="caution">
    <text evidence="9">The sequence shown here is derived from an EMBL/GenBank/DDBJ whole genome shotgun (WGS) entry which is preliminary data.</text>
</comment>
<dbReference type="GO" id="GO:0005737">
    <property type="term" value="C:cytoplasm"/>
    <property type="evidence" value="ECO:0007669"/>
    <property type="project" value="UniProtKB-SubCell"/>
</dbReference>
<dbReference type="GO" id="GO:0006207">
    <property type="term" value="P:'de novo' pyrimidine nucleobase biosynthetic process"/>
    <property type="evidence" value="ECO:0007669"/>
    <property type="project" value="InterPro"/>
</dbReference>
<dbReference type="GO" id="GO:0004152">
    <property type="term" value="F:dihydroorotate dehydrogenase activity"/>
    <property type="evidence" value="ECO:0007669"/>
    <property type="project" value="UniProtKB-UniRule"/>
</dbReference>
<dbReference type="SUPFAM" id="SSF51395">
    <property type="entry name" value="FMN-linked oxidoreductases"/>
    <property type="match status" value="1"/>
</dbReference>
<comment type="pathway">
    <text evidence="1 6">Pyrimidine metabolism; UMP biosynthesis via de novo pathway.</text>
</comment>
<dbReference type="InterPro" id="IPR024920">
    <property type="entry name" value="Dihydroorotate_DH_1"/>
</dbReference>
<comment type="cofactor">
    <cofactor evidence="6">
        <name>FMN</name>
        <dbReference type="ChEBI" id="CHEBI:58210"/>
    </cofactor>
    <text evidence="6">Binds 1 FMN per subunit.</text>
</comment>
<feature type="compositionally biased region" description="Polar residues" evidence="7">
    <location>
        <begin position="1"/>
        <end position="12"/>
    </location>
</feature>
<feature type="binding site" evidence="6">
    <location>
        <position position="222"/>
    </location>
    <ligand>
        <name>FMN</name>
        <dbReference type="ChEBI" id="CHEBI:58210"/>
    </ligand>
</feature>
<dbReference type="UniPathway" id="UPA00070"/>
<dbReference type="GO" id="GO:0044205">
    <property type="term" value="P:'de novo' UMP biosynthetic process"/>
    <property type="evidence" value="ECO:0007669"/>
    <property type="project" value="UniProtKB-UniRule"/>
</dbReference>
<name>A0A0T6LTM3_WENVI</name>
<feature type="active site" description="Nucleophile" evidence="6">
    <location>
        <position position="186"/>
    </location>
</feature>
<feature type="compositionally biased region" description="Low complexity" evidence="7">
    <location>
        <begin position="29"/>
        <end position="38"/>
    </location>
</feature>
<dbReference type="NCBIfam" id="NF005574">
    <property type="entry name" value="PRK07259.1"/>
    <property type="match status" value="1"/>
</dbReference>
<dbReference type="STRING" id="76728.AQ490_03435"/>
<feature type="binding site" evidence="6">
    <location>
        <begin position="322"/>
        <end position="323"/>
    </location>
    <ligand>
        <name>FMN</name>
        <dbReference type="ChEBI" id="CHEBI:58210"/>
    </ligand>
</feature>
<keyword evidence="2 6" id="KW-0285">Flavoprotein</keyword>
<evidence type="ECO:0000259" key="8">
    <source>
        <dbReference type="Pfam" id="PF01180"/>
    </source>
</evidence>
<feature type="binding site" evidence="6">
    <location>
        <position position="183"/>
    </location>
    <ligand>
        <name>substrate</name>
    </ligand>
</feature>